<dbReference type="OrthoDB" id="62798at2759"/>
<dbReference type="FunFam" id="2.60.40.2840:FF:000003">
    <property type="entry name" value="Phosphatidylinositol 4,5-bisphosphate 5-phosphatase A"/>
    <property type="match status" value="1"/>
</dbReference>
<dbReference type="GO" id="GO:0051898">
    <property type="term" value="P:negative regulation of phosphatidylinositol 3-kinase/protein kinase B signal transduction"/>
    <property type="evidence" value="ECO:0007669"/>
    <property type="project" value="TreeGrafter"/>
</dbReference>
<reference evidence="4" key="1">
    <citation type="submission" date="2025-08" db="UniProtKB">
        <authorList>
            <consortium name="RefSeq"/>
        </authorList>
    </citation>
    <scope>IDENTIFICATION</scope>
</reference>
<dbReference type="GO" id="GO:0016312">
    <property type="term" value="F:inositol bisphosphate phosphatase activity"/>
    <property type="evidence" value="ECO:0007669"/>
    <property type="project" value="TreeGrafter"/>
</dbReference>
<dbReference type="SUPFAM" id="SSF56219">
    <property type="entry name" value="DNase I-like"/>
    <property type="match status" value="1"/>
</dbReference>
<dbReference type="GeneID" id="115828890"/>
<dbReference type="GO" id="GO:0001726">
    <property type="term" value="C:ruffle"/>
    <property type="evidence" value="ECO:0007669"/>
    <property type="project" value="TreeGrafter"/>
</dbReference>
<dbReference type="Gene3D" id="3.60.10.10">
    <property type="entry name" value="Endonuclease/exonuclease/phosphatase"/>
    <property type="match status" value="1"/>
</dbReference>
<evidence type="ECO:0000313" key="3">
    <source>
        <dbReference type="Proteomes" id="UP000504632"/>
    </source>
</evidence>
<dbReference type="FunFam" id="3.60.10.10:FF:000066">
    <property type="entry name" value="Inositol polyphosphate-5-phosphatase Kb"/>
    <property type="match status" value="1"/>
</dbReference>
<dbReference type="SMART" id="SM00128">
    <property type="entry name" value="IPPc"/>
    <property type="match status" value="1"/>
</dbReference>
<dbReference type="Proteomes" id="UP000504632">
    <property type="component" value="Chromosome 15"/>
</dbReference>
<feature type="domain" description="Inositol polyphosphate-related phosphatase" evidence="2">
    <location>
        <begin position="138"/>
        <end position="468"/>
    </location>
</feature>
<name>A0A6J2WX38_CHACN</name>
<protein>
    <submittedName>
        <fullName evidence="4">Inositol polyphosphate 5-phosphatase K</fullName>
    </submittedName>
</protein>
<dbReference type="Pfam" id="PF17751">
    <property type="entry name" value="SKICH"/>
    <property type="match status" value="1"/>
</dbReference>
<dbReference type="InParanoid" id="A0A6J2WX38"/>
<dbReference type="GO" id="GO:0005886">
    <property type="term" value="C:plasma membrane"/>
    <property type="evidence" value="ECO:0007669"/>
    <property type="project" value="TreeGrafter"/>
</dbReference>
<dbReference type="GO" id="GO:0004439">
    <property type="term" value="F:phosphatidylinositol-4,5-bisphosphate 5-phosphatase activity"/>
    <property type="evidence" value="ECO:0007669"/>
    <property type="project" value="TreeGrafter"/>
</dbReference>
<accession>A0A6J2WX38</accession>
<dbReference type="GO" id="GO:0046856">
    <property type="term" value="P:phosphatidylinositol dephosphorylation"/>
    <property type="evidence" value="ECO:0007669"/>
    <property type="project" value="InterPro"/>
</dbReference>
<dbReference type="InterPro" id="IPR000300">
    <property type="entry name" value="IPPc"/>
</dbReference>
<gene>
    <name evidence="4" type="primary">inpp5kb</name>
</gene>
<dbReference type="PANTHER" id="PTHR11200:SF299">
    <property type="entry name" value="INOSITOL POLYPHOSPHATE 5-PHOSPHATASE K ISOFORM X3"/>
    <property type="match status" value="1"/>
</dbReference>
<comment type="similarity">
    <text evidence="1">Belongs to the inositol 1,4,5-trisphosphate 5-phosphatase type II family.</text>
</comment>
<evidence type="ECO:0000256" key="1">
    <source>
        <dbReference type="ARBA" id="ARBA00005910"/>
    </source>
</evidence>
<dbReference type="Pfam" id="PF22669">
    <property type="entry name" value="Exo_endo_phos2"/>
    <property type="match status" value="1"/>
</dbReference>
<keyword evidence="3" id="KW-1185">Reference proteome</keyword>
<dbReference type="CDD" id="cd09094">
    <property type="entry name" value="INPP5c_INPP5J-like"/>
    <property type="match status" value="1"/>
</dbReference>
<dbReference type="InterPro" id="IPR041611">
    <property type="entry name" value="SKICH"/>
</dbReference>
<dbReference type="GO" id="GO:0005783">
    <property type="term" value="C:endoplasmic reticulum"/>
    <property type="evidence" value="ECO:0007669"/>
    <property type="project" value="TreeGrafter"/>
</dbReference>
<sequence>MIRCAAALRRRSNSGLAELRGSTDAMCEDECRESQSQGAPAAFQELTKADYPSSTRPYTVISIVLCEMADWFTSSRARSDSTSSSASQSTSCRLLLRQRLSQLLTCVEDLSSDDEANEEVSRTLDEAFHLCGRYVCRDFFRLHMVTWNVATAEPPADVKSLLQLDSQPATDLYVIGLQEVNATPVKFISDLMADDSWSHLLMNTLGPRGYIKVTSVRMQGLLLILFAKQVHLPFIRDIQTTYTRTGIFGFWGNKGGISVRFSFYGHMICFLNCHLAAHMNYALQRMDEFEYILDTQDFDIYNTPRVLDHKVVFWFGDLNFRIEDHGMHFLRSSINSGRFNLLWGKDQLTMLKKTEPILQQFEEGPLSFKPTYKFDRFSETYDTSPQKTWFGLNGKKRKPAWTDRILWRVKPKLSNEEDESGSTASSIDDEEFPIKVIQDTYTCDAAYGVSDHKPVIGTFTLELRKKVENPLVSLSAEGQWSADEDAMLTYTILEAFESSTWDWIGLYKTGFKSPSDYVTFAWVKDDEVATNDEVVQVSMKKDNLPLLAGEYVLGYYSCNMQSIVGFSSPFQIFESKRAVMEGLVPENMNGTEMAK</sequence>
<dbReference type="GO" id="GO:0045719">
    <property type="term" value="P:negative regulation of glycogen biosynthetic process"/>
    <property type="evidence" value="ECO:0007669"/>
    <property type="project" value="TreeGrafter"/>
</dbReference>
<evidence type="ECO:0000259" key="2">
    <source>
        <dbReference type="SMART" id="SM00128"/>
    </source>
</evidence>
<proteinExistence type="inferred from homology"/>
<dbReference type="InterPro" id="IPR036691">
    <property type="entry name" value="Endo/exonu/phosph_ase_sf"/>
</dbReference>
<dbReference type="RefSeq" id="XP_030648849.1">
    <property type="nucleotide sequence ID" value="XM_030792989.1"/>
</dbReference>
<organism evidence="3 4">
    <name type="scientific">Chanos chanos</name>
    <name type="common">Milkfish</name>
    <name type="synonym">Mugil chanos</name>
    <dbReference type="NCBI Taxonomy" id="29144"/>
    <lineage>
        <taxon>Eukaryota</taxon>
        <taxon>Metazoa</taxon>
        <taxon>Chordata</taxon>
        <taxon>Craniata</taxon>
        <taxon>Vertebrata</taxon>
        <taxon>Euteleostomi</taxon>
        <taxon>Actinopterygii</taxon>
        <taxon>Neopterygii</taxon>
        <taxon>Teleostei</taxon>
        <taxon>Ostariophysi</taxon>
        <taxon>Gonorynchiformes</taxon>
        <taxon>Chanidae</taxon>
        <taxon>Chanos</taxon>
    </lineage>
</organism>
<dbReference type="GO" id="GO:0046627">
    <property type="term" value="P:negative regulation of insulin receptor signaling pathway"/>
    <property type="evidence" value="ECO:0007669"/>
    <property type="project" value="TreeGrafter"/>
</dbReference>
<dbReference type="PANTHER" id="PTHR11200">
    <property type="entry name" value="INOSITOL 5-PHOSPHATASE"/>
    <property type="match status" value="1"/>
</dbReference>
<dbReference type="InterPro" id="IPR046985">
    <property type="entry name" value="IP5"/>
</dbReference>
<dbReference type="CTD" id="566188"/>
<dbReference type="Gene3D" id="2.60.40.2840">
    <property type="match status" value="1"/>
</dbReference>
<evidence type="ECO:0000313" key="4">
    <source>
        <dbReference type="RefSeq" id="XP_030648849.1"/>
    </source>
</evidence>
<dbReference type="GO" id="GO:0034485">
    <property type="term" value="F:phosphatidylinositol-3,4,5-trisphosphate 5-phosphatase activity"/>
    <property type="evidence" value="ECO:0007669"/>
    <property type="project" value="TreeGrafter"/>
</dbReference>
<dbReference type="AlphaFoldDB" id="A0A6J2WX38"/>